<proteinExistence type="inferred from homology"/>
<dbReference type="EMBL" id="AP014680">
    <property type="protein sequence ID" value="BAP86740.1"/>
    <property type="molecule type" value="Genomic_DNA"/>
</dbReference>
<dbReference type="InterPro" id="IPR020904">
    <property type="entry name" value="Sc_DH/Rdtase_CS"/>
</dbReference>
<dbReference type="KEGG" id="lho:LOOC260_122350"/>
<dbReference type="SUPFAM" id="SSF51735">
    <property type="entry name" value="NAD(P)-binding Rossmann-fold domains"/>
    <property type="match status" value="1"/>
</dbReference>
<dbReference type="PRINTS" id="PR00081">
    <property type="entry name" value="GDHRDH"/>
</dbReference>
<dbReference type="GO" id="GO:0048038">
    <property type="term" value="F:quinone binding"/>
    <property type="evidence" value="ECO:0007669"/>
    <property type="project" value="TreeGrafter"/>
</dbReference>
<feature type="binding site" evidence="8">
    <location>
        <position position="152"/>
    </location>
    <ligand>
        <name>NAD(+)</name>
        <dbReference type="ChEBI" id="CHEBI:57540"/>
    </ligand>
</feature>
<accession>A0A0A1GXE6</accession>
<feature type="binding site" evidence="8">
    <location>
        <position position="156"/>
    </location>
    <ligand>
        <name>NAD(+)</name>
        <dbReference type="ChEBI" id="CHEBI:57540"/>
    </ligand>
</feature>
<dbReference type="AlphaFoldDB" id="A0A0A1GXE6"/>
<evidence type="ECO:0000313" key="11">
    <source>
        <dbReference type="Proteomes" id="UP000031620"/>
    </source>
</evidence>
<name>A0A0A1GXE6_9LACO</name>
<organism evidence="10 11">
    <name type="scientific">Paucilactobacillus hokkaidonensis JCM 18461</name>
    <dbReference type="NCBI Taxonomy" id="1291742"/>
    <lineage>
        <taxon>Bacteria</taxon>
        <taxon>Bacillati</taxon>
        <taxon>Bacillota</taxon>
        <taxon>Bacilli</taxon>
        <taxon>Lactobacillales</taxon>
        <taxon>Lactobacillaceae</taxon>
        <taxon>Paucilactobacillus</taxon>
    </lineage>
</organism>
<feature type="binding site" evidence="8">
    <location>
        <position position="86"/>
    </location>
    <ligand>
        <name>NAD(+)</name>
        <dbReference type="ChEBI" id="CHEBI:57540"/>
    </ligand>
</feature>
<feature type="binding site" evidence="8">
    <location>
        <begin position="182"/>
        <end position="187"/>
    </location>
    <ligand>
        <name>NAD(+)</name>
        <dbReference type="ChEBI" id="CHEBI:57540"/>
    </ligand>
</feature>
<comment type="similarity">
    <text evidence="2 9">Belongs to the short-chain dehydrogenases/reductases (SDR) family.</text>
</comment>
<evidence type="ECO:0000256" key="5">
    <source>
        <dbReference type="ARBA" id="ARBA00023027"/>
    </source>
</evidence>
<evidence type="ECO:0000256" key="7">
    <source>
        <dbReference type="PIRSR" id="PIRSR614007-1"/>
    </source>
</evidence>
<dbReference type="InterPro" id="IPR036291">
    <property type="entry name" value="NAD(P)-bd_dom_sf"/>
</dbReference>
<dbReference type="Pfam" id="PF00106">
    <property type="entry name" value="adh_short"/>
    <property type="match status" value="1"/>
</dbReference>
<dbReference type="PANTHER" id="PTHR42760">
    <property type="entry name" value="SHORT-CHAIN DEHYDROGENASES/REDUCTASES FAMILY MEMBER"/>
    <property type="match status" value="1"/>
</dbReference>
<feature type="binding site" evidence="8">
    <location>
        <begin position="59"/>
        <end position="60"/>
    </location>
    <ligand>
        <name>NAD(+)</name>
        <dbReference type="ChEBI" id="CHEBI:57540"/>
    </ligand>
</feature>
<sequence length="256" mass="26914">MAKLAIVTGAGQGIGEGIAYRLAQDGFAIAVADINIKTATAVAQKLNDAGHQAKAYQLDVAHRDEVFDLVKSAVADLGQLSVFVNNAGVAFIDTVIDSDPADIERLFDVNLKGTYWGIQAAATQFKQQGHGGRIVNAASLAGVEASALQSAYSASKFGIRGLTQAAAKELAKDQITVNAYEPGVVRTPLRDEIDRRTAAIHNISIPKQQANVLTEIALGREATPADVAQVVAWFVSPGASYITGQSLLVDGGMHFQ</sequence>
<dbReference type="GO" id="GO:0006633">
    <property type="term" value="P:fatty acid biosynthetic process"/>
    <property type="evidence" value="ECO:0007669"/>
    <property type="project" value="TreeGrafter"/>
</dbReference>
<dbReference type="HOGENOM" id="CLU_010194_1_0_9"/>
<feature type="binding site" evidence="8">
    <location>
        <begin position="12"/>
        <end position="14"/>
    </location>
    <ligand>
        <name>NAD(+)</name>
        <dbReference type="ChEBI" id="CHEBI:57540"/>
    </ligand>
</feature>
<evidence type="ECO:0000256" key="2">
    <source>
        <dbReference type="ARBA" id="ARBA00006484"/>
    </source>
</evidence>
<dbReference type="NCBIfam" id="NF005559">
    <property type="entry name" value="PRK07231.1"/>
    <property type="match status" value="1"/>
</dbReference>
<feature type="active site" description="Proton acceptor" evidence="7">
    <location>
        <position position="152"/>
    </location>
</feature>
<comment type="function">
    <text evidence="1">Catalyzes the irreversible reduction of 2,3-butanediol to (S)-acetoin in the presence of NADH.</text>
</comment>
<evidence type="ECO:0000256" key="9">
    <source>
        <dbReference type="RuleBase" id="RU000363"/>
    </source>
</evidence>
<evidence type="ECO:0000256" key="1">
    <source>
        <dbReference type="ARBA" id="ARBA00003200"/>
    </source>
</evidence>
<dbReference type="Gene3D" id="3.40.50.720">
    <property type="entry name" value="NAD(P)-binding Rossmann-like Domain"/>
    <property type="match status" value="1"/>
</dbReference>
<dbReference type="NCBIfam" id="TIGR02415">
    <property type="entry name" value="23BDH"/>
    <property type="match status" value="1"/>
</dbReference>
<dbReference type="PRINTS" id="PR00080">
    <property type="entry name" value="SDRFAMILY"/>
</dbReference>
<dbReference type="PROSITE" id="PS00061">
    <property type="entry name" value="ADH_SHORT"/>
    <property type="match status" value="1"/>
</dbReference>
<comment type="catalytic activity">
    <reaction evidence="6">
        <text>(S)-acetoin + NAD(+) = diacetyl + NADH + H(+)</text>
        <dbReference type="Rhea" id="RHEA:27286"/>
        <dbReference type="ChEBI" id="CHEBI:15378"/>
        <dbReference type="ChEBI" id="CHEBI:15687"/>
        <dbReference type="ChEBI" id="CHEBI:16583"/>
        <dbReference type="ChEBI" id="CHEBI:57540"/>
        <dbReference type="ChEBI" id="CHEBI:57945"/>
        <dbReference type="EC" id="1.1.1.304"/>
    </reaction>
</comment>
<dbReference type="FunFam" id="3.40.50.720:FF:000084">
    <property type="entry name" value="Short-chain dehydrogenase reductase"/>
    <property type="match status" value="1"/>
</dbReference>
<dbReference type="EC" id="1.1.1.304" evidence="3"/>
<evidence type="ECO:0000256" key="3">
    <source>
        <dbReference type="ARBA" id="ARBA00012848"/>
    </source>
</evidence>
<dbReference type="PANTHER" id="PTHR42760:SF121">
    <property type="entry name" value="3-OXOACYL-(ACYL-CARRIER-PROTEIN) REDUCTASE"/>
    <property type="match status" value="1"/>
</dbReference>
<gene>
    <name evidence="10" type="ORF">LOOC260_122350</name>
</gene>
<protein>
    <recommendedName>
        <fullName evidence="3">diacetyl reductase [(S)-acetoin forming]</fullName>
        <ecNumber evidence="3">1.1.1.304</ecNumber>
    </recommendedName>
</protein>
<evidence type="ECO:0000256" key="4">
    <source>
        <dbReference type="ARBA" id="ARBA00023002"/>
    </source>
</evidence>
<dbReference type="GO" id="GO:0008206">
    <property type="term" value="P:bile acid metabolic process"/>
    <property type="evidence" value="ECO:0007669"/>
    <property type="project" value="UniProtKB-ARBA"/>
</dbReference>
<dbReference type="GO" id="GO:0045150">
    <property type="term" value="P:acetoin catabolic process"/>
    <property type="evidence" value="ECO:0007669"/>
    <property type="project" value="InterPro"/>
</dbReference>
<dbReference type="RefSeq" id="WP_041095023.1">
    <property type="nucleotide sequence ID" value="NZ_AP014680.1"/>
</dbReference>
<dbReference type="InterPro" id="IPR002347">
    <property type="entry name" value="SDR_fam"/>
</dbReference>
<dbReference type="Proteomes" id="UP000031620">
    <property type="component" value="Chromosome"/>
</dbReference>
<reference evidence="10 11" key="1">
    <citation type="submission" date="2014-11" db="EMBL/GenBank/DDBJ databases">
        <title>Complete genome sequence and analysis of Lactobacillus hokkaidonensis LOOC260T.</title>
        <authorList>
            <person name="Tanizawa Y."/>
            <person name="Tohno M."/>
            <person name="Kaminuma E."/>
            <person name="Nakamura Y."/>
            <person name="Arita M."/>
        </authorList>
    </citation>
    <scope>NUCLEOTIDE SEQUENCE [LARGE SCALE GENOMIC DNA]</scope>
    <source>
        <strain evidence="10 11">LOOC260</strain>
    </source>
</reference>
<dbReference type="InterPro" id="IPR014007">
    <property type="entry name" value="23BDH"/>
</dbReference>
<keyword evidence="5 8" id="KW-0520">NAD</keyword>
<evidence type="ECO:0000313" key="10">
    <source>
        <dbReference type="EMBL" id="BAP86740.1"/>
    </source>
</evidence>
<evidence type="ECO:0000256" key="6">
    <source>
        <dbReference type="ARBA" id="ARBA00047315"/>
    </source>
</evidence>
<feature type="binding site" evidence="8">
    <location>
        <position position="33"/>
    </location>
    <ligand>
        <name>NAD(+)</name>
        <dbReference type="ChEBI" id="CHEBI:57540"/>
    </ligand>
</feature>
<dbReference type="GO" id="GO:0052588">
    <property type="term" value="F:diacetyl reductase ((S)-acetoin forming) (NAD+) activity"/>
    <property type="evidence" value="ECO:0007669"/>
    <property type="project" value="UniProtKB-EC"/>
</dbReference>
<keyword evidence="4" id="KW-0560">Oxidoreductase</keyword>
<dbReference type="STRING" id="1291742.LOOC260_122350"/>
<evidence type="ECO:0000256" key="8">
    <source>
        <dbReference type="PIRSR" id="PIRSR614007-2"/>
    </source>
</evidence>